<evidence type="ECO:0000256" key="1">
    <source>
        <dbReference type="ARBA" id="ARBA00022741"/>
    </source>
</evidence>
<dbReference type="GO" id="GO:0043565">
    <property type="term" value="F:sequence-specific DNA binding"/>
    <property type="evidence" value="ECO:0007669"/>
    <property type="project" value="InterPro"/>
</dbReference>
<dbReference type="InterPro" id="IPR003593">
    <property type="entry name" value="AAA+_ATPase"/>
</dbReference>
<dbReference type="OrthoDB" id="9802322at2"/>
<dbReference type="eggNOG" id="COG3829">
    <property type="taxonomic scope" value="Bacteria"/>
</dbReference>
<dbReference type="InterPro" id="IPR003018">
    <property type="entry name" value="GAF"/>
</dbReference>
<dbReference type="GO" id="GO:0005524">
    <property type="term" value="F:ATP binding"/>
    <property type="evidence" value="ECO:0007669"/>
    <property type="project" value="UniProtKB-KW"/>
</dbReference>
<feature type="region of interest" description="Disordered" evidence="6">
    <location>
        <begin position="507"/>
        <end position="543"/>
    </location>
</feature>
<dbReference type="AlphaFoldDB" id="A6GDL8"/>
<keyword evidence="3" id="KW-0805">Transcription regulation</keyword>
<dbReference type="SMART" id="SM00065">
    <property type="entry name" value="GAF"/>
    <property type="match status" value="1"/>
</dbReference>
<dbReference type="Pfam" id="PF02954">
    <property type="entry name" value="HTH_8"/>
    <property type="match status" value="1"/>
</dbReference>
<dbReference type="InterPro" id="IPR009057">
    <property type="entry name" value="Homeodomain-like_sf"/>
</dbReference>
<reference evidence="8 9" key="1">
    <citation type="submission" date="2007-06" db="EMBL/GenBank/DDBJ databases">
        <authorList>
            <person name="Shimkets L."/>
            <person name="Ferriera S."/>
            <person name="Johnson J."/>
            <person name="Kravitz S."/>
            <person name="Beeson K."/>
            <person name="Sutton G."/>
            <person name="Rogers Y.-H."/>
            <person name="Friedman R."/>
            <person name="Frazier M."/>
            <person name="Venter J.C."/>
        </authorList>
    </citation>
    <scope>NUCLEOTIDE SEQUENCE [LARGE SCALE GENOMIC DNA]</scope>
    <source>
        <strain evidence="8 9">SIR-1</strain>
    </source>
</reference>
<keyword evidence="5" id="KW-0804">Transcription</keyword>
<dbReference type="FunFam" id="3.40.50.300:FF:000006">
    <property type="entry name" value="DNA-binding transcriptional regulator NtrC"/>
    <property type="match status" value="1"/>
</dbReference>
<dbReference type="InterPro" id="IPR058031">
    <property type="entry name" value="AAA_lid_NorR"/>
</dbReference>
<dbReference type="STRING" id="391625.PPSIR1_06823"/>
<proteinExistence type="predicted"/>
<evidence type="ECO:0000313" key="9">
    <source>
        <dbReference type="Proteomes" id="UP000005801"/>
    </source>
</evidence>
<feature type="region of interest" description="Disordered" evidence="6">
    <location>
        <begin position="232"/>
        <end position="259"/>
    </location>
</feature>
<sequence>MTEHPGDAPSARSGPREEGLGRPPFPRPRACATLSLVSDSSKRRRSTAPSGSGSGRARAKGDAAGDSVALAAAPYLTRGVELDALLVTVVDSIVEHLDAERGTLYLVDGRSRTLTSVVAHLPELERIRLDFGQGVAGTVAAQGQIIAVSDPGADPRFDASIDRQTGFSTRSMLALPIRDSAGEVIGVLQLLNAGRGQFTLADQAKATTLATSAGQVLQATSLYADLRARSPLEREADPEPSEAVEEPDPSQSQIRPGPKYTFNQIVGESRAMRQVYAIVRKAAGTDATVLITGESGTGKELIARAVHVNSPRREQAFVKVDCTTLPEALIENELFGHERGAFTGAHRTAPGKFEVADGGTLFIDEIGELPLTLQGKLLRVLQDREFERVGGTTTIRTDIRVICATHRDLPAMVDAGAFREDLYYRVRVVPIELPPLRDRGSADRLRLIEHFVDRYGRRHGRPIHRVTKAAQARLLEHDFPGNIRELENCIESAVVLSDEGTIDVDDLPLAPRKAKRGRTQQGSVPTETGQSSGHSGPNLGLQLGDPTLSLAAIERAHIEAVVQACEGNQSEAARRLGIGRNTLARKLGHS</sequence>
<keyword evidence="1" id="KW-0547">Nucleotide-binding</keyword>
<dbReference type="PRINTS" id="PR01590">
    <property type="entry name" value="HTHFIS"/>
</dbReference>
<evidence type="ECO:0000256" key="3">
    <source>
        <dbReference type="ARBA" id="ARBA00023015"/>
    </source>
</evidence>
<dbReference type="PROSITE" id="PS50045">
    <property type="entry name" value="SIGMA54_INTERACT_4"/>
    <property type="match status" value="1"/>
</dbReference>
<feature type="region of interest" description="Disordered" evidence="6">
    <location>
        <begin position="1"/>
        <end position="63"/>
    </location>
</feature>
<dbReference type="PANTHER" id="PTHR32071">
    <property type="entry name" value="TRANSCRIPTIONAL REGULATORY PROTEIN"/>
    <property type="match status" value="1"/>
</dbReference>
<dbReference type="Gene3D" id="3.40.50.300">
    <property type="entry name" value="P-loop containing nucleotide triphosphate hydrolases"/>
    <property type="match status" value="1"/>
</dbReference>
<dbReference type="SUPFAM" id="SSF52540">
    <property type="entry name" value="P-loop containing nucleoside triphosphate hydrolases"/>
    <property type="match status" value="1"/>
</dbReference>
<dbReference type="PROSITE" id="PS00675">
    <property type="entry name" value="SIGMA54_INTERACT_1"/>
    <property type="match status" value="1"/>
</dbReference>
<dbReference type="InterPro" id="IPR002197">
    <property type="entry name" value="HTH_Fis"/>
</dbReference>
<feature type="compositionally biased region" description="Polar residues" evidence="6">
    <location>
        <begin position="519"/>
        <end position="535"/>
    </location>
</feature>
<dbReference type="Pfam" id="PF00158">
    <property type="entry name" value="Sigma54_activat"/>
    <property type="match status" value="1"/>
</dbReference>
<dbReference type="SUPFAM" id="SSF55781">
    <property type="entry name" value="GAF domain-like"/>
    <property type="match status" value="1"/>
</dbReference>
<keyword evidence="9" id="KW-1185">Reference proteome</keyword>
<protein>
    <submittedName>
        <fullName evidence="8">Sigma-54 dependent transcriptional regulator, Fis family protein</fullName>
    </submittedName>
</protein>
<dbReference type="Pfam" id="PF01590">
    <property type="entry name" value="GAF"/>
    <property type="match status" value="1"/>
</dbReference>
<dbReference type="PANTHER" id="PTHR32071:SF57">
    <property type="entry name" value="C4-DICARBOXYLATE TRANSPORT TRANSCRIPTIONAL REGULATORY PROTEIN DCTD"/>
    <property type="match status" value="1"/>
</dbReference>
<keyword evidence="2" id="KW-0067">ATP-binding</keyword>
<dbReference type="Gene3D" id="1.10.10.60">
    <property type="entry name" value="Homeodomain-like"/>
    <property type="match status" value="1"/>
</dbReference>
<evidence type="ECO:0000256" key="5">
    <source>
        <dbReference type="ARBA" id="ARBA00023163"/>
    </source>
</evidence>
<dbReference type="InterPro" id="IPR029016">
    <property type="entry name" value="GAF-like_dom_sf"/>
</dbReference>
<dbReference type="InterPro" id="IPR027417">
    <property type="entry name" value="P-loop_NTPase"/>
</dbReference>
<comment type="caution">
    <text evidence="8">The sequence shown here is derived from an EMBL/GenBank/DDBJ whole genome shotgun (WGS) entry which is preliminary data.</text>
</comment>
<dbReference type="Proteomes" id="UP000005801">
    <property type="component" value="Unassembled WGS sequence"/>
</dbReference>
<name>A6GDL8_9BACT</name>
<dbReference type="Pfam" id="PF25601">
    <property type="entry name" value="AAA_lid_14"/>
    <property type="match status" value="1"/>
</dbReference>
<keyword evidence="4" id="KW-0238">DNA-binding</keyword>
<dbReference type="InterPro" id="IPR002078">
    <property type="entry name" value="Sigma_54_int"/>
</dbReference>
<dbReference type="SMART" id="SM00382">
    <property type="entry name" value="AAA"/>
    <property type="match status" value="1"/>
</dbReference>
<evidence type="ECO:0000259" key="7">
    <source>
        <dbReference type="PROSITE" id="PS50045"/>
    </source>
</evidence>
<dbReference type="InterPro" id="IPR025662">
    <property type="entry name" value="Sigma_54_int_dom_ATP-bd_1"/>
</dbReference>
<evidence type="ECO:0000256" key="2">
    <source>
        <dbReference type="ARBA" id="ARBA00022840"/>
    </source>
</evidence>
<dbReference type="Gene3D" id="3.30.450.40">
    <property type="match status" value="1"/>
</dbReference>
<dbReference type="Gene3D" id="1.10.8.60">
    <property type="match status" value="1"/>
</dbReference>
<dbReference type="PROSITE" id="PS00688">
    <property type="entry name" value="SIGMA54_INTERACT_3"/>
    <property type="match status" value="1"/>
</dbReference>
<dbReference type="GO" id="GO:0006355">
    <property type="term" value="P:regulation of DNA-templated transcription"/>
    <property type="evidence" value="ECO:0007669"/>
    <property type="project" value="InterPro"/>
</dbReference>
<dbReference type="SUPFAM" id="SSF46689">
    <property type="entry name" value="Homeodomain-like"/>
    <property type="match status" value="1"/>
</dbReference>
<dbReference type="InterPro" id="IPR025944">
    <property type="entry name" value="Sigma_54_int_dom_CS"/>
</dbReference>
<gene>
    <name evidence="8" type="ORF">PPSIR1_06823</name>
</gene>
<evidence type="ECO:0000313" key="8">
    <source>
        <dbReference type="EMBL" id="EDM76061.1"/>
    </source>
</evidence>
<evidence type="ECO:0000256" key="4">
    <source>
        <dbReference type="ARBA" id="ARBA00023125"/>
    </source>
</evidence>
<feature type="domain" description="Sigma-54 factor interaction" evidence="7">
    <location>
        <begin position="265"/>
        <end position="495"/>
    </location>
</feature>
<accession>A6GDL8</accession>
<dbReference type="EMBL" id="ABCS01000074">
    <property type="protein sequence ID" value="EDM76061.1"/>
    <property type="molecule type" value="Genomic_DNA"/>
</dbReference>
<dbReference type="CDD" id="cd00009">
    <property type="entry name" value="AAA"/>
    <property type="match status" value="1"/>
</dbReference>
<feature type="compositionally biased region" description="Acidic residues" evidence="6">
    <location>
        <begin position="238"/>
        <end position="248"/>
    </location>
</feature>
<evidence type="ECO:0000256" key="6">
    <source>
        <dbReference type="SAM" id="MobiDB-lite"/>
    </source>
</evidence>
<organism evidence="8 9">
    <name type="scientific">Plesiocystis pacifica SIR-1</name>
    <dbReference type="NCBI Taxonomy" id="391625"/>
    <lineage>
        <taxon>Bacteria</taxon>
        <taxon>Pseudomonadati</taxon>
        <taxon>Myxococcota</taxon>
        <taxon>Polyangia</taxon>
        <taxon>Nannocystales</taxon>
        <taxon>Nannocystaceae</taxon>
        <taxon>Plesiocystis</taxon>
    </lineage>
</organism>
<dbReference type="PROSITE" id="PS00676">
    <property type="entry name" value="SIGMA54_INTERACT_2"/>
    <property type="match status" value="1"/>
</dbReference>
<dbReference type="InterPro" id="IPR025943">
    <property type="entry name" value="Sigma_54_int_dom_ATP-bd_2"/>
</dbReference>